<dbReference type="GO" id="GO:0007018">
    <property type="term" value="P:microtubule-based movement"/>
    <property type="evidence" value="ECO:0007669"/>
    <property type="project" value="InterPro"/>
</dbReference>
<proteinExistence type="inferred from homology"/>
<evidence type="ECO:0000313" key="17">
    <source>
        <dbReference type="EMBL" id="KAG8234154.1"/>
    </source>
</evidence>
<dbReference type="Gene3D" id="1.20.920.30">
    <property type="match status" value="1"/>
</dbReference>
<comment type="caution">
    <text evidence="17">The sequence shown here is derived from an EMBL/GenBank/DDBJ whole genome shotgun (WGS) entry which is preliminary data.</text>
</comment>
<protein>
    <recommendedName>
        <fullName evidence="16">AAA+ ATPase domain-containing protein</fullName>
    </recommendedName>
</protein>
<evidence type="ECO:0000256" key="15">
    <source>
        <dbReference type="SAM" id="Coils"/>
    </source>
</evidence>
<dbReference type="FunFam" id="1.20.140.100:FF:000004">
    <property type="entry name" value="Dynein axonemal heavy chain 6"/>
    <property type="match status" value="1"/>
</dbReference>
<dbReference type="GO" id="GO:0031514">
    <property type="term" value="C:motile cilium"/>
    <property type="evidence" value="ECO:0007669"/>
    <property type="project" value="UniProtKB-SubCell"/>
</dbReference>
<dbReference type="FunFam" id="1.10.8.710:FF:000004">
    <property type="entry name" value="Dynein axonemal heavy chain 6"/>
    <property type="match status" value="1"/>
</dbReference>
<evidence type="ECO:0000256" key="2">
    <source>
        <dbReference type="ARBA" id="ARBA00004430"/>
    </source>
</evidence>
<dbReference type="Gene3D" id="1.10.8.710">
    <property type="match status" value="1"/>
</dbReference>
<dbReference type="InterPro" id="IPR035699">
    <property type="entry name" value="AAA_6"/>
</dbReference>
<keyword evidence="9" id="KW-0243">Dynein</keyword>
<dbReference type="OrthoDB" id="447173at2759"/>
<dbReference type="Gene3D" id="1.10.8.1220">
    <property type="match status" value="1"/>
</dbReference>
<dbReference type="InterPro" id="IPR035706">
    <property type="entry name" value="AAA_9"/>
</dbReference>
<dbReference type="Gene3D" id="1.20.58.1120">
    <property type="match status" value="1"/>
</dbReference>
<keyword evidence="18" id="KW-1185">Reference proteome</keyword>
<keyword evidence="7" id="KW-0067">ATP-binding</keyword>
<evidence type="ECO:0000256" key="7">
    <source>
        <dbReference type="ARBA" id="ARBA00022840"/>
    </source>
</evidence>
<dbReference type="FunFam" id="1.20.920.20:FF:000006">
    <property type="entry name" value="Dynein, axonemal, heavy chain 6"/>
    <property type="match status" value="1"/>
</dbReference>
<dbReference type="Pfam" id="PF12781">
    <property type="entry name" value="AAA_9"/>
    <property type="match status" value="1"/>
</dbReference>
<feature type="domain" description="AAA+ ATPase" evidence="16">
    <location>
        <begin position="1179"/>
        <end position="1346"/>
    </location>
</feature>
<dbReference type="FunFam" id="1.10.8.1220:FF:000001">
    <property type="entry name" value="Dynein axonemal heavy chain 5"/>
    <property type="match status" value="1"/>
</dbReference>
<dbReference type="EMBL" id="KZ308785">
    <property type="protein sequence ID" value="KAG8234154.1"/>
    <property type="molecule type" value="Genomic_DNA"/>
</dbReference>
<dbReference type="GO" id="GO:0008569">
    <property type="term" value="F:minus-end-directed microtubule motor activity"/>
    <property type="evidence" value="ECO:0007669"/>
    <property type="project" value="InterPro"/>
</dbReference>
<reference evidence="17" key="2">
    <citation type="submission" date="2017-10" db="EMBL/GenBank/DDBJ databases">
        <title>Ladona fulva Genome sequencing and assembly.</title>
        <authorList>
            <person name="Murali S."/>
            <person name="Richards S."/>
            <person name="Bandaranaike D."/>
            <person name="Bellair M."/>
            <person name="Blankenburg K."/>
            <person name="Chao H."/>
            <person name="Dinh H."/>
            <person name="Doddapaneni H."/>
            <person name="Dugan-Rocha S."/>
            <person name="Elkadiri S."/>
            <person name="Gnanaolivu R."/>
            <person name="Hernandez B."/>
            <person name="Skinner E."/>
            <person name="Javaid M."/>
            <person name="Lee S."/>
            <person name="Li M."/>
            <person name="Ming W."/>
            <person name="Munidasa M."/>
            <person name="Muniz J."/>
            <person name="Nguyen L."/>
            <person name="Hughes D."/>
            <person name="Osuji N."/>
            <person name="Pu L.-L."/>
            <person name="Puazo M."/>
            <person name="Qu C."/>
            <person name="Quiroz J."/>
            <person name="Raj R."/>
            <person name="Weissenberger G."/>
            <person name="Xin Y."/>
            <person name="Zou X."/>
            <person name="Han Y."/>
            <person name="Worley K."/>
            <person name="Muzny D."/>
            <person name="Gibbs R."/>
        </authorList>
    </citation>
    <scope>NUCLEOTIDE SEQUENCE</scope>
    <source>
        <strain evidence="17">Sampled in the wild</strain>
    </source>
</reference>
<evidence type="ECO:0000256" key="13">
    <source>
        <dbReference type="ARBA" id="ARBA00023212"/>
    </source>
</evidence>
<evidence type="ECO:0000256" key="12">
    <source>
        <dbReference type="ARBA" id="ARBA00023175"/>
    </source>
</evidence>
<dbReference type="Pfam" id="PF12774">
    <property type="entry name" value="AAA_6"/>
    <property type="match status" value="3"/>
</dbReference>
<dbReference type="GO" id="GO:0005874">
    <property type="term" value="C:microtubule"/>
    <property type="evidence" value="ECO:0007669"/>
    <property type="project" value="UniProtKB-KW"/>
</dbReference>
<dbReference type="InterPro" id="IPR041466">
    <property type="entry name" value="Dynein_AAA5_ext"/>
</dbReference>
<evidence type="ECO:0000256" key="6">
    <source>
        <dbReference type="ARBA" id="ARBA00022741"/>
    </source>
</evidence>
<gene>
    <name evidence="17" type="ORF">J437_LFUL014944</name>
</gene>
<accession>A0A8K0P811</accession>
<dbReference type="Pfam" id="PF12777">
    <property type="entry name" value="MT"/>
    <property type="match status" value="1"/>
</dbReference>
<dbReference type="FunFam" id="1.10.8.720:FF:000007">
    <property type="entry name" value="Dynein axonemal heavy chain 6"/>
    <property type="match status" value="1"/>
</dbReference>
<dbReference type="Pfam" id="PF12780">
    <property type="entry name" value="AAA_8"/>
    <property type="match status" value="1"/>
</dbReference>
<dbReference type="Gene3D" id="6.10.140.1060">
    <property type="match status" value="1"/>
</dbReference>
<dbReference type="PANTHER" id="PTHR22878:SF68">
    <property type="entry name" value="DYNEIN HEAVY CHAIN 6, AXONEMAL-LIKE"/>
    <property type="match status" value="1"/>
</dbReference>
<dbReference type="FunFam" id="1.20.920.30:FF:000005">
    <property type="entry name" value="Dynein, axonemal, heavy chain 2"/>
    <property type="match status" value="1"/>
</dbReference>
<dbReference type="CDD" id="cd00009">
    <property type="entry name" value="AAA"/>
    <property type="match status" value="1"/>
</dbReference>
<evidence type="ECO:0000256" key="1">
    <source>
        <dbReference type="ARBA" id="ARBA00004230"/>
    </source>
</evidence>
<keyword evidence="4" id="KW-0963">Cytoplasm</keyword>
<evidence type="ECO:0000256" key="10">
    <source>
        <dbReference type="ARBA" id="ARBA00023054"/>
    </source>
</evidence>
<evidence type="ECO:0000256" key="11">
    <source>
        <dbReference type="ARBA" id="ARBA00023069"/>
    </source>
</evidence>
<evidence type="ECO:0000256" key="4">
    <source>
        <dbReference type="ARBA" id="ARBA00022490"/>
    </source>
</evidence>
<feature type="domain" description="AAA+ ATPase" evidence="16">
    <location>
        <begin position="1834"/>
        <end position="1982"/>
    </location>
</feature>
<evidence type="ECO:0000256" key="14">
    <source>
        <dbReference type="ARBA" id="ARBA00023273"/>
    </source>
</evidence>
<dbReference type="Pfam" id="PF18199">
    <property type="entry name" value="Dynein_C"/>
    <property type="match status" value="1"/>
</dbReference>
<dbReference type="Gene3D" id="1.10.472.130">
    <property type="match status" value="1"/>
</dbReference>
<keyword evidence="8" id="KW-0282">Flagellum</keyword>
<dbReference type="SUPFAM" id="SSF52540">
    <property type="entry name" value="P-loop containing nucleoside triphosphate hydrolases"/>
    <property type="match status" value="4"/>
</dbReference>
<dbReference type="Gene3D" id="1.20.140.100">
    <property type="entry name" value="Dynein heavy chain, N-terminal domain 2"/>
    <property type="match status" value="1"/>
</dbReference>
<evidence type="ECO:0000256" key="5">
    <source>
        <dbReference type="ARBA" id="ARBA00022701"/>
    </source>
</evidence>
<dbReference type="Gene3D" id="1.20.920.20">
    <property type="match status" value="1"/>
</dbReference>
<evidence type="ECO:0000256" key="3">
    <source>
        <dbReference type="ARBA" id="ARBA00008887"/>
    </source>
</evidence>
<dbReference type="FunFam" id="3.40.50.300:FF:001145">
    <property type="entry name" value="Putative dynein heavy chain"/>
    <property type="match status" value="1"/>
</dbReference>
<evidence type="ECO:0000313" key="18">
    <source>
        <dbReference type="Proteomes" id="UP000792457"/>
    </source>
</evidence>
<dbReference type="InterPro" id="IPR003593">
    <property type="entry name" value="AAA+_ATPase"/>
</dbReference>
<evidence type="ECO:0000259" key="16">
    <source>
        <dbReference type="SMART" id="SM00382"/>
    </source>
</evidence>
<dbReference type="Gene3D" id="3.40.50.300">
    <property type="entry name" value="P-loop containing nucleotide triphosphate hydrolases"/>
    <property type="match status" value="5"/>
</dbReference>
<dbReference type="GO" id="GO:0005930">
    <property type="term" value="C:axoneme"/>
    <property type="evidence" value="ECO:0007669"/>
    <property type="project" value="UniProtKB-SubCell"/>
</dbReference>
<dbReference type="GO" id="GO:0045505">
    <property type="term" value="F:dynein intermediate chain binding"/>
    <property type="evidence" value="ECO:0007669"/>
    <property type="project" value="InterPro"/>
</dbReference>
<dbReference type="GO" id="GO:0005524">
    <property type="term" value="F:ATP binding"/>
    <property type="evidence" value="ECO:0007669"/>
    <property type="project" value="UniProtKB-KW"/>
</dbReference>
<dbReference type="PANTHER" id="PTHR22878">
    <property type="entry name" value="DYNEIN HEAVY CHAIN 6, AXONEMAL-LIKE-RELATED"/>
    <property type="match status" value="1"/>
</dbReference>
<dbReference type="InterPro" id="IPR027417">
    <property type="entry name" value="P-loop_NTPase"/>
</dbReference>
<dbReference type="Proteomes" id="UP000792457">
    <property type="component" value="Unassembled WGS sequence"/>
</dbReference>
<feature type="coiled-coil region" evidence="15">
    <location>
        <begin position="2652"/>
        <end position="2703"/>
    </location>
</feature>
<sequence>MNEPEGSDGRSSSSICEEEQVDSPWKEVLDQLIVRHPDVNVSHSEALPFHIPHKKVLEEPEPDVDLVEPVCIKIIRLKRVVPYSQLDKSHFFTISQHGVTEFSKSEILWTPLDSWEKEYDLYNKLMQINIFKYIHFVVTYYWWRKNISLYKFHSTRKKLTKILFMLNEHFRKASLKYHEICYPLKVMSFIQFSDQLKFELQELVSTQEKEVAQMHEKLSSLQDYLKDFIISSCHSALASSGYTIDDNYYMMDLLRCIMYNSVNALLSSLSKHSLNELPKEELPISNTNQPETSEKIAPIFDLDILIDANCIYFSPSKEEFFSNINMILDKWAETVTSIQPLLDDELSDPFTTPMINGRTVERLCGSGPCLASVLIDDDKLCNLRREIINILEYNFAAAYVHTELLEKIRIFYAENEKTQYEDIEKETDPDFFKSMIGKTKIGALTTEVTDAIAFLEISPRTTLDFVEYLEFLDKASTRVEEMEHELEYVKSIYDIIEDYVVPCSADDVANYLSFGMTLTTLRNIIEAKISDKGNIIALFNDQLNKDITSLIGEVSDINCAISQPMLVDINSNPEEVKLILTELDEKLQEIKKRANQFKGYQQVIKMEITKYDILEEAIANVHLRQLLWESVEVWYAQVEEWTSQDFHTLNHENMSAFTAKHFKYVNQLEKDLPENLIVPKWRESVERIKGKLPVIAYLRNPALKHRHWMNIEHVLGYKFKPDETLTISLLDELNAFSKKSELEEISGQASSEAGLEAILKKFIVLPYKDTKDVYMLGGVEEVQNCLDDSSINISTVASSKHAGPIKQRVDNWIINLDLFSKTLDEWLSCQQGWLYLEPIFSAPDIQRQLPSESRMFLTVDKSWKGIMRDVNKVPLAMQTCLKPGLLETFQLNNNLLDQIMKCLEAYLESKRVIFPRFYFLSNDELIEILAQAKNPHAVQPHLRKCFDAIARLEFGKRSPESASSVTLSVDITGMISSENESVEFVKGVRARGNVEEWLSKVEDSMFMSLKKCMKIAIYDFSLKDSRRNWIMSHPSQVILTVSQIMWSQDVHVILESNDVENELIIFEKKCFRDLNDLAAMVRRDIPKLLRAVLCALITIDVHARDIITIMVENKVTSSLSFEWLKQLRYYWDEDEETVFVKMSSSVYEYGYEYLGASPRLVITPLTDRCYLCLMGALQLDLGGAPAGPAGTGKTETTKDLAKSIAILCVVFNCSEGLDYKAIKIKLFKIQLYKFSVNTHSVKLEIVLQMMGRFFSGLAQAGAWCCFDEFNRIDIEVLSVIAQQLITIKNAKSQKLSRFLFEGREIKLSHQCSAFITMNPGYAGRTELPDNLKALFRPISMMVPDYGTLNYLVVCRYIGSNSHVQEDLMHAIPVAMIAEVILYSEGFETSKELARKMTQMYKLCSEQLSQQDHYDFGMRAVKSVLVMAGFLKRENPDKSEDVVLIRALRDSNLPKFLADDVLLFQGILSDLFPGVEIPHEDYGILQTTIQAVLNDKGLQVIAPMVKKVIQLYETMIVRHGVMLVGTTGSGKTTIYKTYVLNPKSVTLGELYGEIDPATFEWHDGLLGIMVRAATQVTDEIHQWIICDGPVDAVWIENMNTVLDDNKMLCLANSERIKLTPWIHMVFEVQDLAQASPATVSRCGMVYVDAKEIRWMPYFETWLSKIPDGTFTKPYLNNLVSKYVDEGFNFVQRNCTYPIEQVELGKISMMCSILDWFTDEYIELESSLDPPRLGNFITQTFIIAYLWSVGGSLKESHQDKFEVYVREQFEEHPDARLPSSNDLWSYYMNFDTRRLELWQKLTPKFVYDSAVPFFEIQVPTVDTVRYGYIIEKLLLVKKPVLCTGMTGVGKTVIAKNVLKRLYDSGEFVTASLNFSAQTSSKRIQEIIELKLEKKKKNLLGGPPGKRVIIFIDDVNMPTLDTYGAQPAIELLRQFLDFGGMFDREKLFWKSIVDVVLTAACAPPGGGRNPLTPRFSRHFAMLNIQAPSEMAMKHIFRSILWGFFTNFNAEIQEMTDAIVGAAIDIYECVCEELLPTPAKSHYVYNLRDLSKCFQGILQANPGSIREKEQISRLFYHESLRVFHDRLTNIEDQEFFYRQMKEIFGRYFYGITLPPIEDDEGNFRKPWLMFGDFMYPSVDRAERIYEEITDVNKLKAILQEYLDEYNMSSKIEMNLVFFLDALEHIARIARILRSERGNALLIGVGGMGKQSLTRLGAQLCGFKCFMIELTKGYDYNSFHEDLRKLFKNAGVKNENNVFLFVDTQIVVEEFLEDINNMLNSGEVPHLFEGEEYELVIQGARAAAKEHGIADGNRDSIFDYFTQRVRKNLHLVICMSPVGDSFRSRCRMFPSLVNCCSIDWFFEWPQEALLSVAINSLGDINNEELRGKLASTCVFMHEKVSKATEIFYSELRRRYYVTPGSYLEFIRLYLSMLNNKTDEIKKLKDRVHNGLTKLQETNELVAKMKVELIALEPELNKKNAATEILMKNLAKEQSEADKVRKVVVADEAVVKIKAEETQTIAADAQKDLDEALPAMEAAQKALNALDKNDIKEVRVFNKPPHLVKFVMEAVCLLLGAKTDWGSAKIVLGDTNFLKRLQEYDKDSISDALLRKLKEYVDNPNFVPDLVESHSKACKSLCMWVRAIDCYAKIYRVVQPKRKRLQAAEEELNQVMTVLREKQKRLAEVEAQIAQLEAAYDTSMAEKLELERIIELTATRLHRAGRLITALGDEETRWEQLVKNFGIELGNVVGNVLISAAFVTYLGAFTNNYRQELMESWIKQCSDLGIPVSKDYSVINVLADPFEIRQWNTFGLPRDAVSTENGILVTHTQKWPLMIDPQEQASTWIRHMEAENNLRRIKSTTPNLVKILEGCINVGIPVLIEEVDEVLEPSLDTLLQKHTFKQAGRLLIRFGDTDIEYDENFRFYMTTKLSNPHFLPEVCIKVTVINFTVTHSGLDEQLLSDVVRLERPELEKERIELITRINNDKKQLKGIEEKILKLLFTSEGNILDDEELVDTLNESKETAAIIATRLQQSEVTEEKISVARNKYRPVSVRGSVMYSVVAKLGEIDPMYQYSLKYFSQVFNSVIETTNKSPNLDERLEILLREITKSIYINISKGLFERHKLVFSFMLCVEILLNSGKISSEGVNFLLRGPLSTNSELPKKPESTAITDSMWNSVNFLEDNFNDFADLRKNVERRIMVNIGDFEQVIHLLPNITSNSAVEWDKKLRDFEKLMLLKAMKEEKLVFGITQFVKENLGKVFIESPPVNLNMLYQDTSNVTPLIFILTTGSDPFSSFQRFAQDMGFQDKIHSISLGQGQGPVAEKLINLAVQRGEWNCHLATSWMAPMEQIIVKLAEEPDKVHGSFRLFMSSMPSTSFPVSVLQNSVKVTTEAPKGLRANLSRALTDLDHDFFEDNGKQFFIFFSLHVLEEKWRKLVFGICFFHAVIQERKKFGPLAWNIVYEFNDSDRECALNNLKMFCSDGNIPWDALEYITGEITYGGRVTDIWDQRCLTTVLKIFFSPQTLSKGYKYSHSGIYYCPELEKLDEFRDFVQQFPIIEEPEVFRMHANANLIHEKNETQGIIRTINEIQPRGEISSHGIPPDEIVYNMSQEIRNQLPDFIQKENCHPEIMQHDSEGRLLSLATVVLQEVDRFNKLLDVIHESLIELQKAINGLVKFNFFIMVSLKLDVNSRPNALLK</sequence>
<keyword evidence="11" id="KW-0969">Cilium</keyword>
<dbReference type="InterPro" id="IPR043157">
    <property type="entry name" value="Dynein_AAA1S"/>
</dbReference>
<evidence type="ECO:0000256" key="8">
    <source>
        <dbReference type="ARBA" id="ARBA00022846"/>
    </source>
</evidence>
<dbReference type="FunFam" id="1.20.58.1120:FF:000007">
    <property type="entry name" value="Dynein heavy chain 4"/>
    <property type="match status" value="1"/>
</dbReference>
<comment type="subcellular location">
    <subcellularLocation>
        <location evidence="1">Cell projection</location>
        <location evidence="1">Cilium</location>
        <location evidence="1">Flagellum</location>
    </subcellularLocation>
    <subcellularLocation>
        <location evidence="2">Cytoplasm</location>
        <location evidence="2">Cytoskeleton</location>
        <location evidence="2">Cilium axoneme</location>
    </subcellularLocation>
</comment>
<dbReference type="GO" id="GO:0030286">
    <property type="term" value="C:dynein complex"/>
    <property type="evidence" value="ECO:0007669"/>
    <property type="project" value="UniProtKB-KW"/>
</dbReference>
<dbReference type="Pfam" id="PF03028">
    <property type="entry name" value="Dynein_heavy"/>
    <property type="match status" value="1"/>
</dbReference>
<dbReference type="InterPro" id="IPR054354">
    <property type="entry name" value="DYNC2H1-like_lid"/>
</dbReference>
<dbReference type="FunFam" id="3.40.50.300:FF:000362">
    <property type="entry name" value="Dynein, axonemal, heavy chain 6"/>
    <property type="match status" value="1"/>
</dbReference>
<dbReference type="FunFam" id="3.40.50.300:FF:002141">
    <property type="entry name" value="Dynein heavy chain"/>
    <property type="match status" value="1"/>
</dbReference>
<dbReference type="InterPro" id="IPR042228">
    <property type="entry name" value="Dynein_linker_3"/>
</dbReference>
<dbReference type="InterPro" id="IPR004273">
    <property type="entry name" value="Dynein_heavy_D6_P-loop"/>
</dbReference>
<dbReference type="InterPro" id="IPR041658">
    <property type="entry name" value="AAA_lid_11"/>
</dbReference>
<keyword evidence="13" id="KW-0206">Cytoskeleton</keyword>
<keyword evidence="12" id="KW-0505">Motor protein</keyword>
<dbReference type="Pfam" id="PF22597">
    <property type="entry name" value="DYN_lid"/>
    <property type="match status" value="1"/>
</dbReference>
<dbReference type="InterPro" id="IPR026983">
    <property type="entry name" value="DHC"/>
</dbReference>
<organism evidence="17 18">
    <name type="scientific">Ladona fulva</name>
    <name type="common">Scarce chaser dragonfly</name>
    <name type="synonym">Libellula fulva</name>
    <dbReference type="NCBI Taxonomy" id="123851"/>
    <lineage>
        <taxon>Eukaryota</taxon>
        <taxon>Metazoa</taxon>
        <taxon>Ecdysozoa</taxon>
        <taxon>Arthropoda</taxon>
        <taxon>Hexapoda</taxon>
        <taxon>Insecta</taxon>
        <taxon>Pterygota</taxon>
        <taxon>Palaeoptera</taxon>
        <taxon>Odonata</taxon>
        <taxon>Epiprocta</taxon>
        <taxon>Anisoptera</taxon>
        <taxon>Libelluloidea</taxon>
        <taxon>Libellulidae</taxon>
        <taxon>Ladona</taxon>
    </lineage>
</organism>
<evidence type="ECO:0000256" key="9">
    <source>
        <dbReference type="ARBA" id="ARBA00023017"/>
    </source>
</evidence>
<dbReference type="InterPro" id="IPR042219">
    <property type="entry name" value="AAA_lid_11_sf"/>
</dbReference>
<comment type="similarity">
    <text evidence="3">Belongs to the dynein heavy chain family.</text>
</comment>
<keyword evidence="5" id="KW-0493">Microtubule</keyword>
<dbReference type="Gene3D" id="1.10.8.720">
    <property type="entry name" value="Region D6 of dynein motor"/>
    <property type="match status" value="1"/>
</dbReference>
<keyword evidence="14" id="KW-0966">Cell projection</keyword>
<dbReference type="SMART" id="SM00382">
    <property type="entry name" value="AAA"/>
    <property type="match status" value="2"/>
</dbReference>
<dbReference type="FunFam" id="3.40.50.300:FF:000044">
    <property type="entry name" value="Dynein heavy chain 5, axonemal"/>
    <property type="match status" value="1"/>
</dbReference>
<keyword evidence="10 15" id="KW-0175">Coiled coil</keyword>
<dbReference type="InterPro" id="IPR024743">
    <property type="entry name" value="Dynein_HC_stalk"/>
</dbReference>
<reference evidence="17" key="1">
    <citation type="submission" date="2013-04" db="EMBL/GenBank/DDBJ databases">
        <authorList>
            <person name="Qu J."/>
            <person name="Murali S.C."/>
            <person name="Bandaranaike D."/>
            <person name="Bellair M."/>
            <person name="Blankenburg K."/>
            <person name="Chao H."/>
            <person name="Dinh H."/>
            <person name="Doddapaneni H."/>
            <person name="Downs B."/>
            <person name="Dugan-Rocha S."/>
            <person name="Elkadiri S."/>
            <person name="Gnanaolivu R.D."/>
            <person name="Hernandez B."/>
            <person name="Javaid M."/>
            <person name="Jayaseelan J.C."/>
            <person name="Lee S."/>
            <person name="Li M."/>
            <person name="Ming W."/>
            <person name="Munidasa M."/>
            <person name="Muniz J."/>
            <person name="Nguyen L."/>
            <person name="Ongeri F."/>
            <person name="Osuji N."/>
            <person name="Pu L.-L."/>
            <person name="Puazo M."/>
            <person name="Qu C."/>
            <person name="Quiroz J."/>
            <person name="Raj R."/>
            <person name="Weissenberger G."/>
            <person name="Xin Y."/>
            <person name="Zou X."/>
            <person name="Han Y."/>
            <person name="Richards S."/>
            <person name="Worley K."/>
            <person name="Muzny D."/>
            <person name="Gibbs R."/>
        </authorList>
    </citation>
    <scope>NUCLEOTIDE SEQUENCE</scope>
    <source>
        <strain evidence="17">Sampled in the wild</strain>
    </source>
</reference>
<dbReference type="Pfam" id="PF18198">
    <property type="entry name" value="AAA_lid_11"/>
    <property type="match status" value="1"/>
</dbReference>
<dbReference type="Gene3D" id="1.20.1270.280">
    <property type="match status" value="1"/>
</dbReference>
<name>A0A8K0P811_LADFU</name>
<dbReference type="Pfam" id="PF12775">
    <property type="entry name" value="AAA_7"/>
    <property type="match status" value="1"/>
</dbReference>
<dbReference type="InterPro" id="IPR041228">
    <property type="entry name" value="Dynein_C"/>
</dbReference>
<dbReference type="Pfam" id="PF17852">
    <property type="entry name" value="Dynein_AAA_lid"/>
    <property type="match status" value="1"/>
</dbReference>
<dbReference type="InterPro" id="IPR013602">
    <property type="entry name" value="Dynein_heavy_linker"/>
</dbReference>
<dbReference type="GO" id="GO:0051959">
    <property type="term" value="F:dynein light intermediate chain binding"/>
    <property type="evidence" value="ECO:0007669"/>
    <property type="project" value="InterPro"/>
</dbReference>
<keyword evidence="6" id="KW-0547">Nucleotide-binding</keyword>
<dbReference type="Pfam" id="PF08393">
    <property type="entry name" value="DHC_N2"/>
    <property type="match status" value="1"/>
</dbReference>
<dbReference type="InterPro" id="IPR042222">
    <property type="entry name" value="Dynein_2_N"/>
</dbReference>
<dbReference type="InterPro" id="IPR024317">
    <property type="entry name" value="Dynein_heavy_chain_D4_dom"/>
</dbReference>
<dbReference type="Gene3D" id="1.10.287.2620">
    <property type="match status" value="1"/>
</dbReference>
<dbReference type="FunFam" id="3.20.180.20:FF:000003">
    <property type="entry name" value="Dynein heavy chain 12, axonemal"/>
    <property type="match status" value="1"/>
</dbReference>
<dbReference type="Gene3D" id="3.20.180.20">
    <property type="entry name" value="Dynein heavy chain, N-terminal domain 2"/>
    <property type="match status" value="1"/>
</dbReference>